<reference evidence="9" key="1">
    <citation type="submission" date="2007-12" db="EMBL/GenBank/DDBJ databases">
        <title>Annotation of Entamoeba dispar SAW760.</title>
        <authorList>
            <person name="Lorenzi H."/>
            <person name="Inman J."/>
            <person name="Schobel S."/>
            <person name="Amedeo P."/>
            <person name="Caler E."/>
        </authorList>
    </citation>
    <scope>NUCLEOTIDE SEQUENCE [LARGE SCALE GENOMIC DNA]</scope>
    <source>
        <strain evidence="9">ATCC PRA-260 / SAW760</strain>
    </source>
</reference>
<dbReference type="GO" id="GO:0034388">
    <property type="term" value="C:Pwp2p-containing subcomplex of 90S preribosome"/>
    <property type="evidence" value="ECO:0007669"/>
    <property type="project" value="TreeGrafter"/>
</dbReference>
<dbReference type="SUPFAM" id="SSF50978">
    <property type="entry name" value="WD40 repeat-like"/>
    <property type="match status" value="1"/>
</dbReference>
<gene>
    <name evidence="8" type="ORF">EDI_347070</name>
</gene>
<dbReference type="OMA" id="KIRMWEI"/>
<dbReference type="InterPro" id="IPR045161">
    <property type="entry name" value="Utp18"/>
</dbReference>
<dbReference type="EMBL" id="DS550293">
    <property type="protein sequence ID" value="EDR23522.1"/>
    <property type="molecule type" value="Genomic_DNA"/>
</dbReference>
<comment type="subcellular location">
    <subcellularLocation>
        <location evidence="1">Nucleus</location>
        <location evidence="1">Nucleolus</location>
    </subcellularLocation>
</comment>
<dbReference type="PANTHER" id="PTHR18359">
    <property type="entry name" value="WD-REPEAT PROTEIN-RELATED"/>
    <property type="match status" value="1"/>
</dbReference>
<dbReference type="eggNOG" id="KOG2055">
    <property type="taxonomic scope" value="Eukaryota"/>
</dbReference>
<dbReference type="AlphaFoldDB" id="B0EPM6"/>
<dbReference type="KEGG" id="edi:EDI_347070"/>
<dbReference type="GO" id="GO:0032040">
    <property type="term" value="C:small-subunit processome"/>
    <property type="evidence" value="ECO:0007669"/>
    <property type="project" value="TreeGrafter"/>
</dbReference>
<keyword evidence="5" id="KW-0539">Nucleus</keyword>
<name>B0EPM6_ENTDS</name>
<evidence type="ECO:0000256" key="2">
    <source>
        <dbReference type="ARBA" id="ARBA00022552"/>
    </source>
</evidence>
<dbReference type="VEuPathDB" id="AmoebaDB:EDI_347070"/>
<protein>
    <submittedName>
        <fullName evidence="8">Uncharacterized protein</fullName>
    </submittedName>
</protein>
<sequence length="394" mass="45383">MNQDKDEIGLFEDKNEEIKKEEEEEENAWEDEEDQNKTNIPSSKRYEEIWKRKEIEEELDENDKTLLKTEVKREKKGKKINELNFELLRNATMLRKSNGIITGTQFYDKSPILMTSGRDQFLHLFVIKKDKCFPIGDKSLDQPIELAKFVDESILMTFNKPKISLYDMNSHKIKNIPKFDGYEEINLNYFTVGSQYISFINDNNLSSILIDKNSFQVIDELKGARQILGSVFHPTEDVYLTSGNYGTINIWDLKKMRCRSLIYDDGAINVTSIAISHNGEYLACGSDGGIVNLYDWKSFEKDSHPKPLHTFKNLVNDCNHLVFRNGLLLMSSSKGDKQIRIANVQQRIVYSNFPGFSKFGRIQEIDLSPNARYLAFGNSTGNVSLVKLTDMPGY</sequence>
<dbReference type="Pfam" id="PF00400">
    <property type="entry name" value="WD40"/>
    <property type="match status" value="1"/>
</dbReference>
<dbReference type="Gene3D" id="2.130.10.10">
    <property type="entry name" value="YVTN repeat-like/Quinoprotein amine dehydrogenase"/>
    <property type="match status" value="1"/>
</dbReference>
<evidence type="ECO:0000256" key="6">
    <source>
        <dbReference type="ARBA" id="ARBA00025767"/>
    </source>
</evidence>
<dbReference type="SMART" id="SM00320">
    <property type="entry name" value="WD40"/>
    <property type="match status" value="5"/>
</dbReference>
<dbReference type="InterPro" id="IPR036322">
    <property type="entry name" value="WD40_repeat_dom_sf"/>
</dbReference>
<keyword evidence="4" id="KW-0677">Repeat</keyword>
<evidence type="ECO:0000256" key="1">
    <source>
        <dbReference type="ARBA" id="ARBA00004604"/>
    </source>
</evidence>
<dbReference type="InterPro" id="IPR015943">
    <property type="entry name" value="WD40/YVTN_repeat-like_dom_sf"/>
</dbReference>
<dbReference type="InterPro" id="IPR001680">
    <property type="entry name" value="WD40_rpt"/>
</dbReference>
<evidence type="ECO:0000313" key="9">
    <source>
        <dbReference type="Proteomes" id="UP000008076"/>
    </source>
</evidence>
<dbReference type="Proteomes" id="UP000008076">
    <property type="component" value="Unassembled WGS sequence"/>
</dbReference>
<evidence type="ECO:0000256" key="5">
    <source>
        <dbReference type="ARBA" id="ARBA00023242"/>
    </source>
</evidence>
<dbReference type="RefSeq" id="XP_001740082.1">
    <property type="nucleotide sequence ID" value="XM_001740030.1"/>
</dbReference>
<keyword evidence="9" id="KW-1185">Reference proteome</keyword>
<evidence type="ECO:0000313" key="8">
    <source>
        <dbReference type="EMBL" id="EDR23522.1"/>
    </source>
</evidence>
<keyword evidence="3" id="KW-0853">WD repeat</keyword>
<organism evidence="9">
    <name type="scientific">Entamoeba dispar (strain ATCC PRA-260 / SAW760)</name>
    <dbReference type="NCBI Taxonomy" id="370354"/>
    <lineage>
        <taxon>Eukaryota</taxon>
        <taxon>Amoebozoa</taxon>
        <taxon>Evosea</taxon>
        <taxon>Archamoebae</taxon>
        <taxon>Mastigamoebida</taxon>
        <taxon>Entamoebidae</taxon>
        <taxon>Entamoeba</taxon>
    </lineage>
</organism>
<keyword evidence="2" id="KW-0698">rRNA processing</keyword>
<dbReference type="GeneID" id="5885235"/>
<feature type="compositionally biased region" description="Acidic residues" evidence="7">
    <location>
        <begin position="22"/>
        <end position="34"/>
    </location>
</feature>
<dbReference type="GO" id="GO:0006364">
    <property type="term" value="P:rRNA processing"/>
    <property type="evidence" value="ECO:0007669"/>
    <property type="project" value="UniProtKB-KW"/>
</dbReference>
<evidence type="ECO:0000256" key="7">
    <source>
        <dbReference type="SAM" id="MobiDB-lite"/>
    </source>
</evidence>
<evidence type="ECO:0000256" key="4">
    <source>
        <dbReference type="ARBA" id="ARBA00022737"/>
    </source>
</evidence>
<evidence type="ECO:0000256" key="3">
    <source>
        <dbReference type="ARBA" id="ARBA00022574"/>
    </source>
</evidence>
<comment type="similarity">
    <text evidence="6">Belongs to the WD repeat UTP18 family.</text>
</comment>
<proteinExistence type="inferred from homology"/>
<dbReference type="PANTHER" id="PTHR18359:SF0">
    <property type="entry name" value="U3 SMALL NUCLEOLAR RNA-ASSOCIATED PROTEIN 18 HOMOLOG"/>
    <property type="match status" value="1"/>
</dbReference>
<accession>B0EPM6</accession>
<feature type="region of interest" description="Disordered" evidence="7">
    <location>
        <begin position="1"/>
        <end position="41"/>
    </location>
</feature>
<feature type="compositionally biased region" description="Basic and acidic residues" evidence="7">
    <location>
        <begin position="1"/>
        <end position="21"/>
    </location>
</feature>
<dbReference type="OrthoDB" id="1935146at2759"/>